<name>A0A6L2J1Y7_TANCI</name>
<feature type="region of interest" description="Disordered" evidence="1">
    <location>
        <begin position="82"/>
        <end position="128"/>
    </location>
</feature>
<dbReference type="EMBL" id="BKCJ010000191">
    <property type="protein sequence ID" value="GEU30811.1"/>
    <property type="molecule type" value="Genomic_DNA"/>
</dbReference>
<protein>
    <submittedName>
        <fullName evidence="2">Uncharacterized protein</fullName>
    </submittedName>
</protein>
<accession>A0A6L2J1Y7</accession>
<proteinExistence type="predicted"/>
<feature type="compositionally biased region" description="Polar residues" evidence="1">
    <location>
        <begin position="92"/>
        <end position="103"/>
    </location>
</feature>
<feature type="compositionally biased region" description="Basic residues" evidence="1">
    <location>
        <begin position="511"/>
        <end position="528"/>
    </location>
</feature>
<gene>
    <name evidence="2" type="ORF">Tci_002789</name>
</gene>
<sequence>MLLCTGSHLDDEDLPTLIPKRYTKHLTTYLNYNYPFDVEDDGEFLHATRVEYEWEPPKCGVCTVFGHDDMLYPKRPIEKPKKQHINHDGIQHPSSSHGTNVGSEAQFKPKKPVWQAVSKKDNASSSRKKIIQDVASSTSGSPNNTRLVAKINELKSQMIEGKLVLLGDDEKHIKPCKPTLLSSSNLVSKKVDDLVNEDSDSEVEEVVVAAKLPILNPNEFDLWKMRIEQYFLITDYSLGRTKVDLKDRSLDDMFNNLKIYDAEVKSSSSASHNTQNIAFVSSQNTNSTNESVNDGASVSAASTKPPASILPNVDNLSDAIIYSLFASQSNSPQLDNDDLKQIDADDLDEMDLKCMMVLVAMIGAFRQMKNQQIMPSWHLPPQVQQVLQVLTVRYKSGEGYHAVPPSYTGTFMPPKPDLVFHDAHTVSETIPNVLNVEPSTTKPTKDMSQSNRPSAPIIEDWVSDSKNEFEAVLTRSRLIPLNAVRPVSTTVPQSNVKHQRPANYVVNKPHSPMRRPINHRPAPKHSNFHQKVTTVKPKKIQVSHGLGPQKALTFLFDVHGNPQQALKDKGVIDSGCSRHMTGNISYLPDFKEIKEENSHGMCVTQL</sequence>
<feature type="region of interest" description="Disordered" evidence="1">
    <location>
        <begin position="506"/>
        <end position="530"/>
    </location>
</feature>
<reference evidence="2" key="1">
    <citation type="journal article" date="2019" name="Sci. Rep.">
        <title>Draft genome of Tanacetum cinerariifolium, the natural source of mosquito coil.</title>
        <authorList>
            <person name="Yamashiro T."/>
            <person name="Shiraishi A."/>
            <person name="Satake H."/>
            <person name="Nakayama K."/>
        </authorList>
    </citation>
    <scope>NUCLEOTIDE SEQUENCE</scope>
</reference>
<evidence type="ECO:0000256" key="1">
    <source>
        <dbReference type="SAM" id="MobiDB-lite"/>
    </source>
</evidence>
<evidence type="ECO:0000313" key="2">
    <source>
        <dbReference type="EMBL" id="GEU30811.1"/>
    </source>
</evidence>
<comment type="caution">
    <text evidence="2">The sequence shown here is derived from an EMBL/GenBank/DDBJ whole genome shotgun (WGS) entry which is preliminary data.</text>
</comment>
<dbReference type="AlphaFoldDB" id="A0A6L2J1Y7"/>
<organism evidence="2">
    <name type="scientific">Tanacetum cinerariifolium</name>
    <name type="common">Dalmatian daisy</name>
    <name type="synonym">Chrysanthemum cinerariifolium</name>
    <dbReference type="NCBI Taxonomy" id="118510"/>
    <lineage>
        <taxon>Eukaryota</taxon>
        <taxon>Viridiplantae</taxon>
        <taxon>Streptophyta</taxon>
        <taxon>Embryophyta</taxon>
        <taxon>Tracheophyta</taxon>
        <taxon>Spermatophyta</taxon>
        <taxon>Magnoliopsida</taxon>
        <taxon>eudicotyledons</taxon>
        <taxon>Gunneridae</taxon>
        <taxon>Pentapetalae</taxon>
        <taxon>asterids</taxon>
        <taxon>campanulids</taxon>
        <taxon>Asterales</taxon>
        <taxon>Asteraceae</taxon>
        <taxon>Asteroideae</taxon>
        <taxon>Anthemideae</taxon>
        <taxon>Anthemidinae</taxon>
        <taxon>Tanacetum</taxon>
    </lineage>
</organism>